<accession>A0A9X3AAR0</accession>
<sequence>MNNGTPKKIAHRGILERLNLFKNGFVKTVPLINLWPKLSSKLSNHDVFKEKNPHKTIIFVVEDVKKTKRLKCYFCHGR</sequence>
<evidence type="ECO:0000313" key="2">
    <source>
        <dbReference type="Proteomes" id="UP001150641"/>
    </source>
</evidence>
<proteinExistence type="predicted"/>
<dbReference type="EMBL" id="JALHAP010000075">
    <property type="protein sequence ID" value="MCT4701734.1"/>
    <property type="molecule type" value="Genomic_DNA"/>
</dbReference>
<reference evidence="1" key="1">
    <citation type="submission" date="2022-03" db="EMBL/GenBank/DDBJ databases">
        <title>Proposal of a novel genus Dryocolo and two novel species.</title>
        <authorList>
            <person name="Maddock D.W."/>
            <person name="Brady C.L."/>
            <person name="Denman S."/>
            <person name="Arnold D."/>
        </authorList>
    </citation>
    <scope>NUCLEOTIDE SEQUENCE</scope>
    <source>
        <strain evidence="1">H6W4</strain>
    </source>
</reference>
<organism evidence="1 2">
    <name type="scientific">Dryocola boscaweniae</name>
    <dbReference type="NCBI Taxonomy" id="2925397"/>
    <lineage>
        <taxon>Bacteria</taxon>
        <taxon>Pseudomonadati</taxon>
        <taxon>Pseudomonadota</taxon>
        <taxon>Gammaproteobacteria</taxon>
        <taxon>Enterobacterales</taxon>
        <taxon>Enterobacteriaceae</taxon>
        <taxon>Dryocola</taxon>
    </lineage>
</organism>
<name>A0A9X3AAR0_9ENTR</name>
<protein>
    <submittedName>
        <fullName evidence="1">Uncharacterized protein</fullName>
    </submittedName>
</protein>
<comment type="caution">
    <text evidence="1">The sequence shown here is derived from an EMBL/GenBank/DDBJ whole genome shotgun (WGS) entry which is preliminary data.</text>
</comment>
<dbReference type="AlphaFoldDB" id="A0A9X3AAR0"/>
<dbReference type="Proteomes" id="UP001150641">
    <property type="component" value="Unassembled WGS sequence"/>
</dbReference>
<keyword evidence="2" id="KW-1185">Reference proteome</keyword>
<evidence type="ECO:0000313" key="1">
    <source>
        <dbReference type="EMBL" id="MCT4701734.1"/>
    </source>
</evidence>
<gene>
    <name evidence="1" type="ORF">MUA00_07935</name>
</gene>
<dbReference type="RefSeq" id="WP_271130463.1">
    <property type="nucleotide sequence ID" value="NZ_JALHAP010000075.1"/>
</dbReference>